<sequence>MSSQKCGLAASHRGPPPSGRPLHLHARMRARAHARALARAHRPGLPAGEAGEAEARAPVTDRRGGGAERAPRSLQSQEIRKPAYRAPKPPEILLGSHVKGSLKVKTQVWEHQEPSRTTVQGQAILSKFPSSPSCPGRPLGFRWLRLIPSCFRAGTEEKWLVLDRDSLVSNLYQRLPRSRWSENFEFLSPATGPFGRVAPLATSRTSGGTFWNGRMHWLRICREEVTSSAHPTVVPQSELGNKD</sequence>
<feature type="region of interest" description="Disordered" evidence="1">
    <location>
        <begin position="1"/>
        <end position="92"/>
    </location>
</feature>
<evidence type="ECO:0000313" key="3">
    <source>
        <dbReference type="RefSeq" id="XP_053057192.1"/>
    </source>
</evidence>
<proteinExistence type="predicted"/>
<accession>A0ABM3NCN8</accession>
<evidence type="ECO:0000313" key="2">
    <source>
        <dbReference type="Proteomes" id="UP001652583"/>
    </source>
</evidence>
<feature type="compositionally biased region" description="Basic residues" evidence="1">
    <location>
        <begin position="22"/>
        <end position="42"/>
    </location>
</feature>
<name>A0ABM3NCN8_ACIJB</name>
<dbReference type="RefSeq" id="XP_053057192.1">
    <property type="nucleotide sequence ID" value="XM_053201217.1"/>
</dbReference>
<protein>
    <submittedName>
        <fullName evidence="3">Uncharacterized protein LOC106980362</fullName>
    </submittedName>
</protein>
<evidence type="ECO:0000256" key="1">
    <source>
        <dbReference type="SAM" id="MobiDB-lite"/>
    </source>
</evidence>
<feature type="compositionally biased region" description="Basic and acidic residues" evidence="1">
    <location>
        <begin position="53"/>
        <end position="71"/>
    </location>
</feature>
<gene>
    <name evidence="3" type="primary">LOC106980362</name>
</gene>
<dbReference type="Proteomes" id="UP001652583">
    <property type="component" value="Chromosome A3"/>
</dbReference>
<keyword evidence="2" id="KW-1185">Reference proteome</keyword>
<reference evidence="3" key="1">
    <citation type="submission" date="2025-08" db="UniProtKB">
        <authorList>
            <consortium name="RefSeq"/>
        </authorList>
    </citation>
    <scope>IDENTIFICATION</scope>
    <source>
        <tissue evidence="3">Blood</tissue>
    </source>
</reference>
<dbReference type="GeneID" id="106980362"/>
<organism evidence="2 3">
    <name type="scientific">Acinonyx jubatus</name>
    <name type="common">Cheetah</name>
    <dbReference type="NCBI Taxonomy" id="32536"/>
    <lineage>
        <taxon>Eukaryota</taxon>
        <taxon>Metazoa</taxon>
        <taxon>Chordata</taxon>
        <taxon>Craniata</taxon>
        <taxon>Vertebrata</taxon>
        <taxon>Euteleostomi</taxon>
        <taxon>Mammalia</taxon>
        <taxon>Eutheria</taxon>
        <taxon>Laurasiatheria</taxon>
        <taxon>Carnivora</taxon>
        <taxon>Feliformia</taxon>
        <taxon>Felidae</taxon>
        <taxon>Felinae</taxon>
        <taxon>Acinonyx</taxon>
    </lineage>
</organism>